<dbReference type="EMBL" id="LDWY01000065">
    <property type="protein sequence ID" value="PHY90318.1"/>
    <property type="molecule type" value="Genomic_DNA"/>
</dbReference>
<keyword evidence="1" id="KW-0732">Signal</keyword>
<evidence type="ECO:0000313" key="7">
    <source>
        <dbReference type="Proteomes" id="UP000811399"/>
    </source>
</evidence>
<dbReference type="RefSeq" id="WP_099461679.1">
    <property type="nucleotide sequence ID" value="NZ_LDWY01000065.1"/>
</dbReference>
<name>A0A2G4R1A2_9BACT</name>
<feature type="signal peptide" evidence="1">
    <location>
        <begin position="1"/>
        <end position="19"/>
    </location>
</feature>
<dbReference type="Pfam" id="PF13472">
    <property type="entry name" value="Lipase_GDSL_2"/>
    <property type="match status" value="1"/>
</dbReference>
<dbReference type="Proteomes" id="UP000237472">
    <property type="component" value="Unassembled WGS sequence"/>
</dbReference>
<dbReference type="Gene3D" id="3.40.50.1110">
    <property type="entry name" value="SGNH hydrolase"/>
    <property type="match status" value="1"/>
</dbReference>
<feature type="domain" description="Peptidoglycan O-acetylesterase N-terminal" evidence="3">
    <location>
        <begin position="89"/>
        <end position="200"/>
    </location>
</feature>
<evidence type="ECO:0000259" key="2">
    <source>
        <dbReference type="Pfam" id="PF13472"/>
    </source>
</evidence>
<dbReference type="InterPro" id="IPR036514">
    <property type="entry name" value="SGNH_hydro_sf"/>
</dbReference>
<dbReference type="Gene3D" id="2.60.120.1360">
    <property type="match status" value="1"/>
</dbReference>
<evidence type="ECO:0000313" key="6">
    <source>
        <dbReference type="Proteomes" id="UP000237472"/>
    </source>
</evidence>
<protein>
    <submittedName>
        <fullName evidence="5">Uncharacterized protein</fullName>
    </submittedName>
</protein>
<reference evidence="5" key="1">
    <citation type="submission" date="2015-06" db="EMBL/GenBank/DDBJ databases">
        <authorList>
            <person name="Hoefler B.C."/>
            <person name="Straight P.D."/>
        </authorList>
    </citation>
    <scope>NUCLEOTIDE SEQUENCE [LARGE SCALE GENOMIC DNA]</scope>
    <source>
        <strain evidence="5">73/13</strain>
    </source>
</reference>
<sequence>MRVFRLLILILSLSLSLKADLNEEIESILKQSANSKSFKSYVAKKDLKKLEKKYKAKKDFSIRIYGDSHMAADFFPRVIRDYLLRSNAVGFAYALQPKYQQNLNLTYGFKNFTILNSKITDEKQHNYPLGGIIAKADKKGATINLNTKLETKEFKVGFLFKAPFSQNAFSVKDAKDKSFILRSNAKDKWSYKEIISTFPLKITALQENAELGGYFIMDKKGKSIFLDTIAINGARSDLWKSWNLDVMKKELSTLKNDLIILAYGSNDALLRDFNAVEFKKNYKELFKILRQENKNAIFMLISPPTVTQKKGKDYILSPNFHAVKKAIYELAKEEKTLLFDMHEFMQESGGKALWIEKKFSLRDVHLSIKGYELMAKKMLDELRKFFD</sequence>
<comment type="caution">
    <text evidence="5">The sequence shown here is derived from an EMBL/GenBank/DDBJ whole genome shotgun (WGS) entry which is preliminary data.</text>
</comment>
<dbReference type="PANTHER" id="PTHR30383">
    <property type="entry name" value="THIOESTERASE 1/PROTEASE 1/LYSOPHOSPHOLIPASE L1"/>
    <property type="match status" value="1"/>
</dbReference>
<accession>A0A2G4R1A2</accession>
<dbReference type="GO" id="GO:0016788">
    <property type="term" value="F:hydrolase activity, acting on ester bonds"/>
    <property type="evidence" value="ECO:0007669"/>
    <property type="project" value="UniProtKB-ARBA"/>
</dbReference>
<feature type="chain" id="PRO_5013969106" evidence="1">
    <location>
        <begin position="20"/>
        <end position="387"/>
    </location>
</feature>
<reference evidence="6" key="2">
    <citation type="submission" date="2015-06" db="EMBL/GenBank/DDBJ databases">
        <authorList>
            <person name="Parisi A."/>
            <person name="Chiara M."/>
            <person name="Florio D."/>
            <person name="Miccolupo A."/>
            <person name="Manzari C."/>
            <person name="Mion D."/>
            <person name="Caruso M."/>
            <person name="D'erchia A.M."/>
            <person name="Zanoni R."/>
        </authorList>
    </citation>
    <scope>NUCLEOTIDE SEQUENCE [LARGE SCALE GENOMIC DNA]</scope>
    <source>
        <strain evidence="6">73/13</strain>
    </source>
</reference>
<dbReference type="SUPFAM" id="SSF52266">
    <property type="entry name" value="SGNH hydrolase"/>
    <property type="match status" value="1"/>
</dbReference>
<evidence type="ECO:0000256" key="1">
    <source>
        <dbReference type="SAM" id="SignalP"/>
    </source>
</evidence>
<dbReference type="InterPro" id="IPR013830">
    <property type="entry name" value="SGNH_hydro"/>
</dbReference>
<evidence type="ECO:0000259" key="3">
    <source>
        <dbReference type="Pfam" id="PF22753"/>
    </source>
</evidence>
<organism evidence="5 6">
    <name type="scientific">Campylobacter vulpis</name>
    <dbReference type="NCBI Taxonomy" id="1655500"/>
    <lineage>
        <taxon>Bacteria</taxon>
        <taxon>Pseudomonadati</taxon>
        <taxon>Campylobacterota</taxon>
        <taxon>Epsilonproteobacteria</taxon>
        <taxon>Campylobacterales</taxon>
        <taxon>Campylobacteraceae</taxon>
        <taxon>Campylobacter</taxon>
    </lineage>
</organism>
<gene>
    <name evidence="5" type="ORF">AA994_05320</name>
    <name evidence="4" type="ORF">CVU5213_07745</name>
</gene>
<dbReference type="EMBL" id="VJYU01000032">
    <property type="protein sequence ID" value="MBS4241606.1"/>
    <property type="molecule type" value="Genomic_DNA"/>
</dbReference>
<reference evidence="4" key="3">
    <citation type="submission" date="2019-07" db="EMBL/GenBank/DDBJ databases">
        <authorList>
            <person name="Miller W.G."/>
        </authorList>
    </citation>
    <scope>NUCLEOTIDE SEQUENCE</scope>
    <source>
        <strain evidence="4">52/13</strain>
    </source>
</reference>
<dbReference type="AlphaFoldDB" id="A0A2G4R1A2"/>
<dbReference type="Pfam" id="PF22753">
    <property type="entry name" value="Ape1_N"/>
    <property type="match status" value="1"/>
</dbReference>
<keyword evidence="7" id="KW-1185">Reference proteome</keyword>
<dbReference type="Proteomes" id="UP000811399">
    <property type="component" value="Unassembled WGS sequence"/>
</dbReference>
<dbReference type="InterPro" id="IPR055041">
    <property type="entry name" value="Ape1_N"/>
</dbReference>
<dbReference type="InterPro" id="IPR051532">
    <property type="entry name" value="Ester_Hydrolysis_Enzymes"/>
</dbReference>
<proteinExistence type="predicted"/>
<evidence type="ECO:0000313" key="4">
    <source>
        <dbReference type="EMBL" id="MBS4241606.1"/>
    </source>
</evidence>
<dbReference type="OrthoDB" id="5318134at2"/>
<reference evidence="4 7" key="4">
    <citation type="journal article" date="2021" name="Syst. Appl. Microbiol.">
        <title>nCampylobacter vulpis sp. nov. isolated from wild red foxes.</title>
        <authorList>
            <person name="Parisi A."/>
            <person name="Chiara M."/>
            <person name="Caffara M."/>
            <person name="Mion D."/>
            <person name="Miller W.G."/>
            <person name="Caruso M."/>
            <person name="Manzari C."/>
            <person name="Florio D."/>
            <person name="Capozzi L."/>
            <person name="D'Erchia A.M."/>
            <person name="Manzulli V."/>
            <person name="Zanoni R.G."/>
        </authorList>
    </citation>
    <scope>NUCLEOTIDE SEQUENCE [LARGE SCALE GENOMIC DNA]</scope>
    <source>
        <strain evidence="4 7">52/13</strain>
    </source>
</reference>
<feature type="domain" description="SGNH hydrolase-type esterase" evidence="2">
    <location>
        <begin position="229"/>
        <end position="373"/>
    </location>
</feature>
<evidence type="ECO:0000313" key="5">
    <source>
        <dbReference type="EMBL" id="PHY90318.1"/>
    </source>
</evidence>